<dbReference type="Pfam" id="PF02774">
    <property type="entry name" value="Semialdhyde_dhC"/>
    <property type="match status" value="1"/>
</dbReference>
<dbReference type="Proteomes" id="UP000068210">
    <property type="component" value="Chromosome"/>
</dbReference>
<reference evidence="3 4" key="1">
    <citation type="journal article" date="2015" name="PLoS ONE">
        <title>Azotobacter Genomes: The Genome of Azotobacter chroococcum NCIMB 8003 (ATCC 4412).</title>
        <authorList>
            <person name="Robson R.L."/>
            <person name="Jones R."/>
            <person name="Robson R.M."/>
            <person name="Schwartz A."/>
            <person name="Richardson T.H."/>
        </authorList>
    </citation>
    <scope>NUCLEOTIDE SEQUENCE [LARGE SCALE GENOMIC DNA]</scope>
    <source>
        <strain evidence="3 4">NCIMB 8003</strain>
    </source>
</reference>
<dbReference type="Gene3D" id="3.40.50.720">
    <property type="entry name" value="NAD(P)-binding Rossmann-like Domain"/>
    <property type="match status" value="1"/>
</dbReference>
<dbReference type="InterPro" id="IPR036291">
    <property type="entry name" value="NAD(P)-bd_dom_sf"/>
</dbReference>
<sequence>MSSPIDIAIVGATGTVGTALVEILEERDFPIGQLHLLARAASAGKSISFRGRNLRVRTVEAFDFAQVRLVFFAASEAVTCQYAPQARAAGCALIDLSGGLPLQQAPRVVAEVNSQVLQGLAAPFQLTSPASPAIALALVLAPLRPLMHWQRLSVTACLPVSSLGREGVAELARQTSELLNGRPVEPRLFDRQIAFNLLGRVGAIDAVGHARLERRLAEELRQVLALPELKVAASCVMAPVFFGDSLSLVVQAVQAIDLPAVQAVLEQAPGVELIEPDDCPTVVGDALGQDVAYVGRLRGGMDDARELNLWIASDNVRKGSALNAVQLAELLIKQGL</sequence>
<dbReference type="RefSeq" id="WP_039803100.1">
    <property type="nucleotide sequence ID" value="NZ_CP010415.1"/>
</dbReference>
<dbReference type="SUPFAM" id="SSF55347">
    <property type="entry name" value="Glyceraldehyde-3-phosphate dehydrogenase-like, C-terminal domain"/>
    <property type="match status" value="1"/>
</dbReference>
<dbReference type="PANTHER" id="PTHR46278">
    <property type="entry name" value="DEHYDROGENASE, PUTATIVE-RELATED"/>
    <property type="match status" value="1"/>
</dbReference>
<dbReference type="Pfam" id="PF01118">
    <property type="entry name" value="Semialdhyde_dh"/>
    <property type="match status" value="1"/>
</dbReference>
<dbReference type="GO" id="GO:0051287">
    <property type="term" value="F:NAD binding"/>
    <property type="evidence" value="ECO:0007669"/>
    <property type="project" value="InterPro"/>
</dbReference>
<evidence type="ECO:0000256" key="1">
    <source>
        <dbReference type="ARBA" id="ARBA00010584"/>
    </source>
</evidence>
<evidence type="ECO:0000259" key="2">
    <source>
        <dbReference type="SMART" id="SM00859"/>
    </source>
</evidence>
<dbReference type="InterPro" id="IPR000534">
    <property type="entry name" value="Semialdehyde_DH_NAD-bd"/>
</dbReference>
<dbReference type="CDD" id="cd18129">
    <property type="entry name" value="ASADH_C_USG1_like"/>
    <property type="match status" value="1"/>
</dbReference>
<dbReference type="PANTHER" id="PTHR46278:SF2">
    <property type="entry name" value="ASPARTATE-SEMIALDEHYDE DEHYDROGENASE"/>
    <property type="match status" value="1"/>
</dbReference>
<organism evidence="3 4">
    <name type="scientific">Azotobacter chroococcum NCIMB 8003</name>
    <dbReference type="NCBI Taxonomy" id="1328314"/>
    <lineage>
        <taxon>Bacteria</taxon>
        <taxon>Pseudomonadati</taxon>
        <taxon>Pseudomonadota</taxon>
        <taxon>Gammaproteobacteria</taxon>
        <taxon>Pseudomonadales</taxon>
        <taxon>Pseudomonadaceae</taxon>
        <taxon>Azotobacter</taxon>
    </lineage>
</organism>
<proteinExistence type="inferred from homology"/>
<dbReference type="PIRSF" id="PIRSF000148">
    <property type="entry name" value="ASA_dh"/>
    <property type="match status" value="1"/>
</dbReference>
<dbReference type="HOGENOM" id="CLU_049966_2_0_6"/>
<dbReference type="NCBIfam" id="NF011456">
    <property type="entry name" value="PRK14874.1"/>
    <property type="match status" value="1"/>
</dbReference>
<dbReference type="SMART" id="SM00859">
    <property type="entry name" value="Semialdhyde_dh"/>
    <property type="match status" value="1"/>
</dbReference>
<dbReference type="GO" id="GO:0046983">
    <property type="term" value="F:protein dimerization activity"/>
    <property type="evidence" value="ECO:0007669"/>
    <property type="project" value="InterPro"/>
</dbReference>
<name>A0A0C4WHD7_9GAMM</name>
<dbReference type="STRING" id="1328314.Achr_14140"/>
<gene>
    <name evidence="3" type="ORF">Achr_14140</name>
</gene>
<comment type="similarity">
    <text evidence="1">Belongs to the aspartate-semialdehyde dehydrogenase family.</text>
</comment>
<dbReference type="GO" id="GO:0016620">
    <property type="term" value="F:oxidoreductase activity, acting on the aldehyde or oxo group of donors, NAD or NADP as acceptor"/>
    <property type="evidence" value="ECO:0007669"/>
    <property type="project" value="InterPro"/>
</dbReference>
<dbReference type="NCBIfam" id="NF004224">
    <property type="entry name" value="PRK05671.1"/>
    <property type="match status" value="1"/>
</dbReference>
<dbReference type="InterPro" id="IPR012280">
    <property type="entry name" value="Semialdhyde_DH_dimer_dom"/>
</dbReference>
<dbReference type="Gene3D" id="3.30.360.10">
    <property type="entry name" value="Dihydrodipicolinate Reductase, domain 2"/>
    <property type="match status" value="1"/>
</dbReference>
<dbReference type="AlphaFoldDB" id="A0A0C4WHD7"/>
<dbReference type="KEGG" id="acx:Achr_14140"/>
<dbReference type="GO" id="GO:0008652">
    <property type="term" value="P:amino acid biosynthetic process"/>
    <property type="evidence" value="ECO:0007669"/>
    <property type="project" value="InterPro"/>
</dbReference>
<evidence type="ECO:0000313" key="3">
    <source>
        <dbReference type="EMBL" id="AJE20883.1"/>
    </source>
</evidence>
<keyword evidence="4" id="KW-1185">Reference proteome</keyword>
<dbReference type="CDD" id="cd17894">
    <property type="entry name" value="ASADH_USG1_N"/>
    <property type="match status" value="1"/>
</dbReference>
<accession>A0A0C4WHD7</accession>
<protein>
    <submittedName>
        <fullName evidence="3">Aspartate-semialdehyde dehydrogenase</fullName>
    </submittedName>
</protein>
<evidence type="ECO:0000313" key="4">
    <source>
        <dbReference type="Proteomes" id="UP000068210"/>
    </source>
</evidence>
<feature type="domain" description="Semialdehyde dehydrogenase NAD-binding" evidence="2">
    <location>
        <begin position="6"/>
        <end position="120"/>
    </location>
</feature>
<dbReference type="SUPFAM" id="SSF51735">
    <property type="entry name" value="NAD(P)-binding Rossmann-fold domains"/>
    <property type="match status" value="1"/>
</dbReference>
<dbReference type="EMBL" id="CP010415">
    <property type="protein sequence ID" value="AJE20883.1"/>
    <property type="molecule type" value="Genomic_DNA"/>
</dbReference>